<protein>
    <recommendedName>
        <fullName evidence="1">DUF985 domain-containing protein</fullName>
    </recommendedName>
</protein>
<comment type="caution">
    <text evidence="2">The sequence shown here is derived from an EMBL/GenBank/DDBJ whole genome shotgun (WGS) entry which is preliminary data.</text>
</comment>
<dbReference type="InterPro" id="IPR014710">
    <property type="entry name" value="RmlC-like_jellyroll"/>
</dbReference>
<gene>
    <name evidence="2" type="ORF">BG006_004723</name>
</gene>
<feature type="domain" description="DUF985" evidence="1">
    <location>
        <begin position="45"/>
        <end position="176"/>
    </location>
</feature>
<keyword evidence="3" id="KW-1185">Reference proteome</keyword>
<dbReference type="SUPFAM" id="SSF51182">
    <property type="entry name" value="RmlC-like cupins"/>
    <property type="match status" value="1"/>
</dbReference>
<evidence type="ECO:0000259" key="1">
    <source>
        <dbReference type="Pfam" id="PF06172"/>
    </source>
</evidence>
<sequence length="181" mass="19846">MALRPADENTIDAQVSLAQSVGHDFSLFKNNLEHTSSKVPPPLASVLNLVPHPEGGWFRETWRTTQQFHPDGYPGNRTAATAIYFVLGYGEVSQWHKVRSDEMWLWHRGSPLELILGGNGERPSTTPSVIQLGPSIEDGEQPQGLVPGGVWQMARPVLGEALVSCIVAPGFDFEDLVLPPK</sequence>
<dbReference type="PANTHER" id="PTHR33387:SF3">
    <property type="entry name" value="DUF985 DOMAIN-CONTAINING PROTEIN"/>
    <property type="match status" value="1"/>
</dbReference>
<dbReference type="InterPro" id="IPR011051">
    <property type="entry name" value="RmlC_Cupin_sf"/>
</dbReference>
<dbReference type="InterPro" id="IPR009327">
    <property type="entry name" value="Cupin_DUF985"/>
</dbReference>
<evidence type="ECO:0000313" key="3">
    <source>
        <dbReference type="Proteomes" id="UP000696485"/>
    </source>
</evidence>
<name>A0A9P5VM67_9FUNG</name>
<dbReference type="CDD" id="cd06121">
    <property type="entry name" value="cupin_YML079wp"/>
    <property type="match status" value="1"/>
</dbReference>
<dbReference type="AlphaFoldDB" id="A0A9P5VM67"/>
<dbReference type="Proteomes" id="UP000696485">
    <property type="component" value="Unassembled WGS sequence"/>
</dbReference>
<dbReference type="Pfam" id="PF06172">
    <property type="entry name" value="Cupin_5"/>
    <property type="match status" value="1"/>
</dbReference>
<accession>A0A9P5VM67</accession>
<dbReference type="PANTHER" id="PTHR33387">
    <property type="entry name" value="RMLC-LIKE JELLY ROLL FOLD PROTEIN"/>
    <property type="match status" value="1"/>
</dbReference>
<dbReference type="InterPro" id="IPR039935">
    <property type="entry name" value="YML079W-like"/>
</dbReference>
<evidence type="ECO:0000313" key="2">
    <source>
        <dbReference type="EMBL" id="KAF9332407.1"/>
    </source>
</evidence>
<reference evidence="2" key="1">
    <citation type="journal article" date="2020" name="Fungal Divers.">
        <title>Resolving the Mortierellaceae phylogeny through synthesis of multi-gene phylogenetics and phylogenomics.</title>
        <authorList>
            <person name="Vandepol N."/>
            <person name="Liber J."/>
            <person name="Desiro A."/>
            <person name="Na H."/>
            <person name="Kennedy M."/>
            <person name="Barry K."/>
            <person name="Grigoriev I.V."/>
            <person name="Miller A.N."/>
            <person name="O'Donnell K."/>
            <person name="Stajich J.E."/>
            <person name="Bonito G."/>
        </authorList>
    </citation>
    <scope>NUCLEOTIDE SEQUENCE</scope>
    <source>
        <strain evidence="2">NVP1</strain>
    </source>
</reference>
<organism evidence="2 3">
    <name type="scientific">Podila minutissima</name>
    <dbReference type="NCBI Taxonomy" id="64525"/>
    <lineage>
        <taxon>Eukaryota</taxon>
        <taxon>Fungi</taxon>
        <taxon>Fungi incertae sedis</taxon>
        <taxon>Mucoromycota</taxon>
        <taxon>Mortierellomycotina</taxon>
        <taxon>Mortierellomycetes</taxon>
        <taxon>Mortierellales</taxon>
        <taxon>Mortierellaceae</taxon>
        <taxon>Podila</taxon>
    </lineage>
</organism>
<proteinExistence type="predicted"/>
<dbReference type="EMBL" id="JAAAUY010000262">
    <property type="protein sequence ID" value="KAF9332407.1"/>
    <property type="molecule type" value="Genomic_DNA"/>
</dbReference>
<dbReference type="Gene3D" id="2.60.120.10">
    <property type="entry name" value="Jelly Rolls"/>
    <property type="match status" value="1"/>
</dbReference>